<accession>A0ABQ9I831</accession>
<organism evidence="2 3">
    <name type="scientific">Dryococelus australis</name>
    <dbReference type="NCBI Taxonomy" id="614101"/>
    <lineage>
        <taxon>Eukaryota</taxon>
        <taxon>Metazoa</taxon>
        <taxon>Ecdysozoa</taxon>
        <taxon>Arthropoda</taxon>
        <taxon>Hexapoda</taxon>
        <taxon>Insecta</taxon>
        <taxon>Pterygota</taxon>
        <taxon>Neoptera</taxon>
        <taxon>Polyneoptera</taxon>
        <taxon>Phasmatodea</taxon>
        <taxon>Verophasmatodea</taxon>
        <taxon>Anareolatae</taxon>
        <taxon>Phasmatidae</taxon>
        <taxon>Eurycanthinae</taxon>
        <taxon>Dryococelus</taxon>
    </lineage>
</organism>
<feature type="region of interest" description="Disordered" evidence="1">
    <location>
        <begin position="964"/>
        <end position="992"/>
    </location>
</feature>
<protein>
    <submittedName>
        <fullName evidence="2">Uncharacterized protein</fullName>
    </submittedName>
</protein>
<name>A0ABQ9I831_9NEOP</name>
<evidence type="ECO:0000313" key="3">
    <source>
        <dbReference type="Proteomes" id="UP001159363"/>
    </source>
</evidence>
<evidence type="ECO:0000313" key="2">
    <source>
        <dbReference type="EMBL" id="KAJ8892832.1"/>
    </source>
</evidence>
<proteinExistence type="predicted"/>
<feature type="compositionally biased region" description="Acidic residues" evidence="1">
    <location>
        <begin position="723"/>
        <end position="737"/>
    </location>
</feature>
<gene>
    <name evidence="2" type="ORF">PR048_005413</name>
</gene>
<keyword evidence="3" id="KW-1185">Reference proteome</keyword>
<comment type="caution">
    <text evidence="2">The sequence shown here is derived from an EMBL/GenBank/DDBJ whole genome shotgun (WGS) entry which is preliminary data.</text>
</comment>
<evidence type="ECO:0000256" key="1">
    <source>
        <dbReference type="SAM" id="MobiDB-lite"/>
    </source>
</evidence>
<dbReference type="EMBL" id="JARBHB010000002">
    <property type="protein sequence ID" value="KAJ8892832.1"/>
    <property type="molecule type" value="Genomic_DNA"/>
</dbReference>
<sequence length="1007" mass="111902">MHGSHLLAQSEVCRVTATRHCCPRADRGRLSSWVQGDSTNLAERESSSLTGWLVFSAHAVATRDAGLSLTNGVPKYCWSETPFCWRVRLQFAGYEWLFRLLIAGPASSYHPAVIGPASRCHPAVAGPEFCRHPAAIGPASCHHPSGLFRHKTAAVRRIFETVGKQSAASPYFHRAASGIRLQAHIIWPEFVGSLLPARLGLVPPKYRRRLEAELGGEEEKVQKRQPRGINHRHLFTKIREETISTKINTGTSTSFQYGSCTRTRYEYASLILPNLVKIKSVQQLIKNKTLLPTSNVVASSVRHPQLNARRRLRDAKHSQAKLNTSFNNVAGNRSSGIDVHSRTSGSWMRWRGVCAGVQYLNGEGRRVLSGVGRRSSFTFSVWHAIEVVDVVSEAPRHDRLGRRNYAITSGLKERGAALSHCLLSDCRNETDVLLRRLVDTNNELGGWGKMGNYHHEVNQPGSESGCPVKALEQHKTQKSLANTEDKYNYFGDKRSPATSPPSVALSVAAATMDRTTPSTFRISAYKAFHCDKFDAVLTCNDHLYRYKKSKGNVCCSSGGDLKYGTYSQSAAVCRKESFDRSQSTCVSWQVSVSRCQSVGVSQQVSASSSLSAETSQQHVMTSLPPVNTLHKMFADYEETRMMKHYDIASIQHLQSDAMKEGTVSADNYDEKLNIKDRMGVRLLHEVGELQNKHLAAINTDEHTMPTTKISKFNREYKTGREDSIDDEYVDSDSVEDGENNKNYSVEDNDSLDFRTHFTNEFPSTSDVKKVEDAENTDYVFPDDPNKLVDRVVYMVELQKCGDYTKIKAVFSIKNLRIMVIKDDGSESFRTSQEVPSPYSRSLIYTAPRYALRSPVDGRAHHHSDGVVLSVAAATLMVTDGEAVIVESCALRVVLLSSVLAHQYLDCVPGFRSCLVYFTGVACITDYACRACDQIFIVLYTIALRKCDYIILNATVFTPITQHPTCSSHCGDTDQGSKSAVGTTRQSRSDSRRVKSVIVQHLAPAAHS</sequence>
<feature type="compositionally biased region" description="Polar residues" evidence="1">
    <location>
        <begin position="964"/>
        <end position="985"/>
    </location>
</feature>
<feature type="region of interest" description="Disordered" evidence="1">
    <location>
        <begin position="721"/>
        <end position="747"/>
    </location>
</feature>
<reference evidence="2 3" key="1">
    <citation type="submission" date="2023-02" db="EMBL/GenBank/DDBJ databases">
        <title>LHISI_Scaffold_Assembly.</title>
        <authorList>
            <person name="Stuart O.P."/>
            <person name="Cleave R."/>
            <person name="Magrath M.J.L."/>
            <person name="Mikheyev A.S."/>
        </authorList>
    </citation>
    <scope>NUCLEOTIDE SEQUENCE [LARGE SCALE GENOMIC DNA]</scope>
    <source>
        <strain evidence="2">Daus_M_001</strain>
        <tissue evidence="2">Leg muscle</tissue>
    </source>
</reference>
<dbReference type="Proteomes" id="UP001159363">
    <property type="component" value="Chromosome 2"/>
</dbReference>